<keyword evidence="2 5" id="KW-0812">Transmembrane</keyword>
<dbReference type="VEuPathDB" id="TriTrypDB:TcG_00112"/>
<comment type="subcellular location">
    <subcellularLocation>
        <location evidence="1">Membrane</location>
        <topology evidence="1">Multi-pass membrane protein</topology>
    </subcellularLocation>
</comment>
<dbReference type="SMR" id="A0A2V2VW10"/>
<dbReference type="GO" id="GO:0016020">
    <property type="term" value="C:membrane"/>
    <property type="evidence" value="ECO:0007669"/>
    <property type="project" value="UniProtKB-SubCell"/>
</dbReference>
<dbReference type="VEuPathDB" id="TriTrypDB:TcG_13501"/>
<dbReference type="PANTHER" id="PTHR13285">
    <property type="entry name" value="ACYLTRANSFERASE"/>
    <property type="match status" value="1"/>
</dbReference>
<protein>
    <submittedName>
        <fullName evidence="7">Putative glycerol uptake protein</fullName>
    </submittedName>
</protein>
<feature type="transmembrane region" description="Helical" evidence="5">
    <location>
        <begin position="362"/>
        <end position="383"/>
    </location>
</feature>
<reference evidence="7 8" key="1">
    <citation type="journal article" date="2018" name="Microb. Genom.">
        <title>Expanding an expanded genome: long-read sequencing of Trypanosoma cruzi.</title>
        <authorList>
            <person name="Berna L."/>
            <person name="Rodriguez M."/>
            <person name="Chiribao M.L."/>
            <person name="Parodi-Talice A."/>
            <person name="Pita S."/>
            <person name="Rijo G."/>
            <person name="Alvarez-Valin F."/>
            <person name="Robello C."/>
        </authorList>
    </citation>
    <scope>NUCLEOTIDE SEQUENCE [LARGE SCALE GENOMIC DNA]</scope>
    <source>
        <strain evidence="7 8">TCC</strain>
    </source>
</reference>
<evidence type="ECO:0000256" key="2">
    <source>
        <dbReference type="ARBA" id="ARBA00022692"/>
    </source>
</evidence>
<evidence type="ECO:0000313" key="6">
    <source>
        <dbReference type="EMBL" id="KAF5223768.1"/>
    </source>
</evidence>
<dbReference type="VEuPathDB" id="TriTrypDB:TcCLB.503809.90"/>
<evidence type="ECO:0000256" key="5">
    <source>
        <dbReference type="SAM" id="Phobius"/>
    </source>
</evidence>
<dbReference type="VEuPathDB" id="TriTrypDB:BCY84_03677"/>
<dbReference type="EMBL" id="JABDHM010000017">
    <property type="protein sequence ID" value="KAF5223768.1"/>
    <property type="molecule type" value="Genomic_DNA"/>
</dbReference>
<dbReference type="GO" id="GO:0005783">
    <property type="term" value="C:endoplasmic reticulum"/>
    <property type="evidence" value="ECO:0007669"/>
    <property type="project" value="TreeGrafter"/>
</dbReference>
<dbReference type="InterPro" id="IPR004299">
    <property type="entry name" value="MBOAT_fam"/>
</dbReference>
<dbReference type="Proteomes" id="UP000583944">
    <property type="component" value="Unassembled WGS sequence"/>
</dbReference>
<dbReference type="Proteomes" id="UP000246078">
    <property type="component" value="Unassembled WGS sequence"/>
</dbReference>
<sequence>MSEEKNCANMLRRSPLQVADAHLEVSTLVPLTKETLENEANGCPAQNNSDLVKSRLSLEYILYASLLVGAIFSGFIIVSEASRVHIGRHYVQPPRWKWLSTPPFNSVGYNGLGDAQWKALDRWFWLLIALYTCFAMGSRVIRWAFFARIGVRALHIYQSILGVCFVAFLHGPEFCVPLTLALMNYGFVVFFVGSGVSYRVFMAVMWLSQLTLLFLVRFCGEKMMSVFQSASDSMWSRKLRWTVVFNMYTLRMVAFNMDMYEAFRDGPTQRERAVRKHDTNCLECAQMREANRDENSPTTRCYRFRTESSCHPREYNLLSYIAYMLYIPLYVAGPMSSFNAFASHCHCTTVAMPRRQMALYALRVLTLYLTLIFMLHFTFVNAFRMRPEVFWELSVFESSSLLYYCLAFLWLKFSLVWKLSRLAAVSDGFDVPEDMRRCFTNTVSVQDFWRDWHASLNLWIVRYMYIPMGGNRMKHFNIFPIFFFIAIWHDVELHLVKWAVCILTVFVLELVVGSVWHSSRFAWLRRSKYQRFIRSFGGLFTVFGLIVANLIGFSSPTYKSNERQMDNVISNSLLSAGPLFYVAFVVFLYCAAAAGIITRDAEAAELLRLKKRYGISAGA</sequence>
<dbReference type="OrthoDB" id="261651at2759"/>
<dbReference type="PANTHER" id="PTHR13285:SF18">
    <property type="entry name" value="PROTEIN-CYSTEINE N-PALMITOYLTRANSFERASE RASP"/>
    <property type="match status" value="1"/>
</dbReference>
<dbReference type="VEuPathDB" id="TriTrypDB:TCDM_11156"/>
<feature type="transmembrane region" description="Helical" evidence="5">
    <location>
        <begin position="123"/>
        <end position="145"/>
    </location>
</feature>
<feature type="transmembrane region" description="Helical" evidence="5">
    <location>
        <begin position="239"/>
        <end position="257"/>
    </location>
</feature>
<evidence type="ECO:0000313" key="7">
    <source>
        <dbReference type="EMBL" id="PWV00007.1"/>
    </source>
</evidence>
<evidence type="ECO:0000256" key="4">
    <source>
        <dbReference type="ARBA" id="ARBA00023136"/>
    </source>
</evidence>
<dbReference type="VEuPathDB" id="TriTrypDB:TcG_00109"/>
<dbReference type="VEuPathDB" id="TriTrypDB:ECC02_003222"/>
<reference evidence="6" key="3">
    <citation type="submission" date="2020-04" db="EMBL/GenBank/DDBJ databases">
        <authorList>
            <person name="Diaz Viraque F."/>
        </authorList>
    </citation>
    <scope>NUCLEOTIDE SEQUENCE</scope>
    <source>
        <strain evidence="6">Berenice</strain>
    </source>
</reference>
<reference evidence="6 9" key="2">
    <citation type="journal article" date="2019" name="Genome Biol. Evol.">
        <title>Nanopore Sequencing Significantly Improves Genome Assembly of the Protozoan Parasite Trypanosoma cruzi.</title>
        <authorList>
            <person name="Diaz-Viraque F."/>
            <person name="Pita S."/>
            <person name="Greif G."/>
            <person name="de Souza R.C.M."/>
            <person name="Iraola G."/>
            <person name="Robello C."/>
        </authorList>
    </citation>
    <scope>NUCLEOTIDE SEQUENCE [LARGE SCALE GENOMIC DNA]</scope>
    <source>
        <strain evidence="6 9">Berenice</strain>
    </source>
</reference>
<organism evidence="7 8">
    <name type="scientific">Trypanosoma cruzi</name>
    <dbReference type="NCBI Taxonomy" id="5693"/>
    <lineage>
        <taxon>Eukaryota</taxon>
        <taxon>Discoba</taxon>
        <taxon>Euglenozoa</taxon>
        <taxon>Kinetoplastea</taxon>
        <taxon>Metakinetoplastina</taxon>
        <taxon>Trypanosomatida</taxon>
        <taxon>Trypanosomatidae</taxon>
        <taxon>Trypanosoma</taxon>
        <taxon>Schizotrypanum</taxon>
    </lineage>
</organism>
<feature type="transmembrane region" description="Helical" evidence="5">
    <location>
        <begin position="536"/>
        <end position="558"/>
    </location>
</feature>
<dbReference type="VEuPathDB" id="TriTrypDB:TCSYLVIO_005975"/>
<dbReference type="InterPro" id="IPR051085">
    <property type="entry name" value="MB_O-acyltransferase"/>
</dbReference>
<keyword evidence="3 5" id="KW-1133">Transmembrane helix</keyword>
<feature type="transmembrane region" description="Helical" evidence="5">
    <location>
        <begin position="472"/>
        <end position="489"/>
    </location>
</feature>
<dbReference type="AlphaFoldDB" id="A0A2V2VW10"/>
<feature type="transmembrane region" description="Helical" evidence="5">
    <location>
        <begin position="320"/>
        <end position="341"/>
    </location>
</feature>
<evidence type="ECO:0000256" key="1">
    <source>
        <dbReference type="ARBA" id="ARBA00004141"/>
    </source>
</evidence>
<feature type="transmembrane region" description="Helical" evidence="5">
    <location>
        <begin position="578"/>
        <end position="598"/>
    </location>
</feature>
<feature type="transmembrane region" description="Helical" evidence="5">
    <location>
        <begin position="198"/>
        <end position="218"/>
    </location>
</feature>
<dbReference type="EMBL" id="PRFC01000211">
    <property type="protein sequence ID" value="PWV00007.1"/>
    <property type="molecule type" value="Genomic_DNA"/>
</dbReference>
<evidence type="ECO:0000313" key="9">
    <source>
        <dbReference type="Proteomes" id="UP000583944"/>
    </source>
</evidence>
<evidence type="ECO:0000313" key="8">
    <source>
        <dbReference type="Proteomes" id="UP000246078"/>
    </source>
</evidence>
<gene>
    <name evidence="7" type="ORF">C3747_211g43</name>
    <name evidence="6" type="ORF">ECC02_003222</name>
</gene>
<accession>A0A2V2VW10</accession>
<dbReference type="VEuPathDB" id="TriTrypDB:TcCLB.511355.50"/>
<dbReference type="OMA" id="YEAIHAS"/>
<feature type="transmembrane region" description="Helical" evidence="5">
    <location>
        <begin position="389"/>
        <end position="411"/>
    </location>
</feature>
<dbReference type="Pfam" id="PF03062">
    <property type="entry name" value="MBOAT"/>
    <property type="match status" value="1"/>
</dbReference>
<proteinExistence type="predicted"/>
<dbReference type="GO" id="GO:0016746">
    <property type="term" value="F:acyltransferase activity"/>
    <property type="evidence" value="ECO:0007669"/>
    <property type="project" value="TreeGrafter"/>
</dbReference>
<dbReference type="VEuPathDB" id="TriTrypDB:TCDM_11154"/>
<dbReference type="VEuPathDB" id="TriTrypDB:Tc_MARK_4680"/>
<dbReference type="VEuPathDB" id="TriTrypDB:C3747_211g43"/>
<feature type="transmembrane region" description="Helical" evidence="5">
    <location>
        <begin position="495"/>
        <end position="516"/>
    </location>
</feature>
<dbReference type="VEuPathDB" id="TriTrypDB:TcCL_ESM11328"/>
<comment type="caution">
    <text evidence="7">The sequence shown here is derived from an EMBL/GenBank/DDBJ whole genome shotgun (WGS) entry which is preliminary data.</text>
</comment>
<feature type="transmembrane region" description="Helical" evidence="5">
    <location>
        <begin position="60"/>
        <end position="78"/>
    </location>
</feature>
<name>A0A2V2VW10_TRYCR</name>
<keyword evidence="4 5" id="KW-0472">Membrane</keyword>
<evidence type="ECO:0000256" key="3">
    <source>
        <dbReference type="ARBA" id="ARBA00022989"/>
    </source>
</evidence>
<dbReference type="VEuPathDB" id="TriTrypDB:Tc_MARK_4679"/>
<dbReference type="VEuPathDB" id="TriTrypDB:C4B63_4g556"/>
<dbReference type="VEuPathDB" id="TriTrypDB:TcBrA4_0086970"/>